<evidence type="ECO:0000256" key="2">
    <source>
        <dbReference type="ARBA" id="ARBA00009033"/>
    </source>
</evidence>
<evidence type="ECO:0000313" key="13">
    <source>
        <dbReference type="Proteomes" id="UP001620645"/>
    </source>
</evidence>
<name>A0ABD2JVZ2_HETSC</name>
<feature type="domain" description="Concentrative nucleoside transporter C-terminal" evidence="10">
    <location>
        <begin position="330"/>
        <end position="498"/>
    </location>
</feature>
<feature type="region of interest" description="Disordered" evidence="7">
    <location>
        <begin position="1"/>
        <end position="20"/>
    </location>
</feature>
<feature type="transmembrane region" description="Helical" evidence="8">
    <location>
        <begin position="302"/>
        <end position="323"/>
    </location>
</feature>
<dbReference type="InterPro" id="IPR011642">
    <property type="entry name" value="Gate_dom"/>
</dbReference>
<feature type="domain" description="Concentrative nucleoside transporter N-terminal" evidence="9">
    <location>
        <begin position="140"/>
        <end position="211"/>
    </location>
</feature>
<gene>
    <name evidence="12" type="ORF">niasHS_006053</name>
</gene>
<feature type="transmembrane region" description="Helical" evidence="8">
    <location>
        <begin position="38"/>
        <end position="57"/>
    </location>
</feature>
<feature type="transmembrane region" description="Helical" evidence="8">
    <location>
        <begin position="63"/>
        <end position="82"/>
    </location>
</feature>
<evidence type="ECO:0000256" key="6">
    <source>
        <dbReference type="ARBA" id="ARBA00023136"/>
    </source>
</evidence>
<feature type="transmembrane region" description="Helical" evidence="8">
    <location>
        <begin position="103"/>
        <end position="127"/>
    </location>
</feature>
<evidence type="ECO:0000259" key="10">
    <source>
        <dbReference type="Pfam" id="PF07662"/>
    </source>
</evidence>
<evidence type="ECO:0000256" key="1">
    <source>
        <dbReference type="ARBA" id="ARBA00004651"/>
    </source>
</evidence>
<dbReference type="PANTHER" id="PTHR10590">
    <property type="entry name" value="SODIUM/NUCLEOSIDE COTRANSPORTER"/>
    <property type="match status" value="1"/>
</dbReference>
<evidence type="ECO:0000313" key="12">
    <source>
        <dbReference type="EMBL" id="KAL3094758.1"/>
    </source>
</evidence>
<dbReference type="AlphaFoldDB" id="A0ABD2JVZ2"/>
<keyword evidence="5 8" id="KW-1133">Transmembrane helix</keyword>
<feature type="transmembrane region" description="Helical" evidence="8">
    <location>
        <begin position="494"/>
        <end position="517"/>
    </location>
</feature>
<keyword evidence="6 8" id="KW-0472">Membrane</keyword>
<dbReference type="PANTHER" id="PTHR10590:SF4">
    <property type="entry name" value="SOLUTE CARRIER FAMILY 28 MEMBER 3"/>
    <property type="match status" value="1"/>
</dbReference>
<evidence type="ECO:0000256" key="8">
    <source>
        <dbReference type="SAM" id="Phobius"/>
    </source>
</evidence>
<dbReference type="EMBL" id="JBICCN010000086">
    <property type="protein sequence ID" value="KAL3094758.1"/>
    <property type="molecule type" value="Genomic_DNA"/>
</dbReference>
<keyword evidence="13" id="KW-1185">Reference proteome</keyword>
<dbReference type="Proteomes" id="UP001620645">
    <property type="component" value="Unassembled WGS sequence"/>
</dbReference>
<keyword evidence="4 8" id="KW-0812">Transmembrane</keyword>
<organism evidence="12 13">
    <name type="scientific">Heterodera schachtii</name>
    <name type="common">Sugarbeet cyst nematode worm</name>
    <name type="synonym">Tylenchus schachtii</name>
    <dbReference type="NCBI Taxonomy" id="97005"/>
    <lineage>
        <taxon>Eukaryota</taxon>
        <taxon>Metazoa</taxon>
        <taxon>Ecdysozoa</taxon>
        <taxon>Nematoda</taxon>
        <taxon>Chromadorea</taxon>
        <taxon>Rhabditida</taxon>
        <taxon>Tylenchina</taxon>
        <taxon>Tylenchomorpha</taxon>
        <taxon>Tylenchoidea</taxon>
        <taxon>Heteroderidae</taxon>
        <taxon>Heteroderinae</taxon>
        <taxon>Heterodera</taxon>
    </lineage>
</organism>
<comment type="similarity">
    <text evidence="2">Belongs to the concentrative nucleoside transporter (CNT) (TC 2.A.41) family.</text>
</comment>
<dbReference type="GO" id="GO:0005886">
    <property type="term" value="C:plasma membrane"/>
    <property type="evidence" value="ECO:0007669"/>
    <property type="project" value="UniProtKB-SubCell"/>
</dbReference>
<dbReference type="InterPro" id="IPR008276">
    <property type="entry name" value="C_nuclsd_transpt"/>
</dbReference>
<evidence type="ECO:0000256" key="4">
    <source>
        <dbReference type="ARBA" id="ARBA00022692"/>
    </source>
</evidence>
<comment type="caution">
    <text evidence="12">The sequence shown here is derived from an EMBL/GenBank/DDBJ whole genome shotgun (WGS) entry which is preliminary data.</text>
</comment>
<comment type="subcellular location">
    <subcellularLocation>
        <location evidence="1">Cell membrane</location>
        <topology evidence="1">Multi-pass membrane protein</topology>
    </subcellularLocation>
</comment>
<sequence>MQPLLDDESSDPKATPQATLDHKCGQDASYAVSYFRSLFMVVFLIGVHLFALCAAIHNIRTALPVLAVLFIGHTVAAYKLFLRQRLEPFLVRPCFSAVPTFHPSIIHCIQITVPTAIIVLFVVWLIIDSSTNPIRLRSLFGFLSLITFCYFSSAHRLRIKWRPVISGILLQLALGFLILRWPPGSDGFRWVSDKMLTLLNFSYNGTNFVYGFAATPPPICGLRQVFMFTALQIIIYFGAIVALLYHFGIVQAVLSTLSRVLQTTIGTTAAESLNAIACIFLGQTESAILIEPSIITMTASEIHCMMTAGFACIAGALFSAYIALGNCPIHLLSATLMNAAISLGISKLVYPEVEHSQHKEAERMKFAERDNEETILECITASSIRTSHFAIAIGANLVTYIALLAFLNSTIGWLGSMVGIAELSFNKILGFCFFPLAWAMGVSDAQNTEVMLDETMKVAELMGIKTALNEFIAYQRLAQMVANGTLNGARAKMVAFRAFVSGVCTSFLTTCVAGMLVDVPMACSNSVPHGGDEKCLNLDTLISNLNAIQKCCPKYDGTSKPIFCCADELFDKAPEFPQQMCKDDNVEMTSVFTTINCAQTEFHRQTGRAHAPTDICRNYCCDFLMNVQGAVKETACSRKCAIASFAIGKSVNRQLTELRKMGCGAAKTQFAALEDCLKGPAQYFNDIRRSSSKSANDDGEEEDVEMAKMKALNEVCRQRAEEEQNS</sequence>
<dbReference type="Pfam" id="PF07670">
    <property type="entry name" value="Gate"/>
    <property type="match status" value="1"/>
</dbReference>
<feature type="transmembrane region" description="Helical" evidence="8">
    <location>
        <begin position="133"/>
        <end position="152"/>
    </location>
</feature>
<dbReference type="InterPro" id="IPR002668">
    <property type="entry name" value="CNT_N_dom"/>
</dbReference>
<protein>
    <recommendedName>
        <fullName evidence="14">Sodium/nucleoside cotransporter</fullName>
    </recommendedName>
</protein>
<feature type="transmembrane region" description="Helical" evidence="8">
    <location>
        <begin position="164"/>
        <end position="183"/>
    </location>
</feature>
<keyword evidence="3" id="KW-1003">Cell membrane</keyword>
<feature type="transmembrane region" description="Helical" evidence="8">
    <location>
        <begin position="225"/>
        <end position="248"/>
    </location>
</feature>
<feature type="transmembrane region" description="Helical" evidence="8">
    <location>
        <begin position="329"/>
        <end position="350"/>
    </location>
</feature>
<feature type="domain" description="Nucleoside transporter/FeoB GTPase Gate" evidence="11">
    <location>
        <begin position="228"/>
        <end position="324"/>
    </location>
</feature>
<dbReference type="InterPro" id="IPR011657">
    <property type="entry name" value="CNT_C_dom"/>
</dbReference>
<dbReference type="Pfam" id="PF07662">
    <property type="entry name" value="Nucleos_tra2_C"/>
    <property type="match status" value="1"/>
</dbReference>
<reference evidence="12 13" key="1">
    <citation type="submission" date="2024-10" db="EMBL/GenBank/DDBJ databases">
        <authorList>
            <person name="Kim D."/>
        </authorList>
    </citation>
    <scope>NUCLEOTIDE SEQUENCE [LARGE SCALE GENOMIC DNA]</scope>
    <source>
        <strain evidence="12">Taebaek</strain>
    </source>
</reference>
<dbReference type="Pfam" id="PF01773">
    <property type="entry name" value="Nucleos_tra2_N"/>
    <property type="match status" value="1"/>
</dbReference>
<evidence type="ECO:0000256" key="3">
    <source>
        <dbReference type="ARBA" id="ARBA00022475"/>
    </source>
</evidence>
<feature type="transmembrane region" description="Helical" evidence="8">
    <location>
        <begin position="389"/>
        <end position="407"/>
    </location>
</feature>
<evidence type="ECO:0000256" key="5">
    <source>
        <dbReference type="ARBA" id="ARBA00022989"/>
    </source>
</evidence>
<evidence type="ECO:0008006" key="14">
    <source>
        <dbReference type="Google" id="ProtNLM"/>
    </source>
</evidence>
<evidence type="ECO:0000259" key="11">
    <source>
        <dbReference type="Pfam" id="PF07670"/>
    </source>
</evidence>
<evidence type="ECO:0000259" key="9">
    <source>
        <dbReference type="Pfam" id="PF01773"/>
    </source>
</evidence>
<proteinExistence type="inferred from homology"/>
<accession>A0ABD2JVZ2</accession>
<evidence type="ECO:0000256" key="7">
    <source>
        <dbReference type="SAM" id="MobiDB-lite"/>
    </source>
</evidence>
<feature type="transmembrane region" description="Helical" evidence="8">
    <location>
        <begin position="195"/>
        <end position="213"/>
    </location>
</feature>
<feature type="transmembrane region" description="Helical" evidence="8">
    <location>
        <begin position="413"/>
        <end position="438"/>
    </location>
</feature>